<dbReference type="PANTHER" id="PTHR24410:SF41">
    <property type="entry name" value="HL07962P"/>
    <property type="match status" value="1"/>
</dbReference>
<dbReference type="SMART" id="SM00875">
    <property type="entry name" value="BACK"/>
    <property type="match status" value="1"/>
</dbReference>
<feature type="chain" id="PRO_5045268349" evidence="1">
    <location>
        <begin position="37"/>
        <end position="506"/>
    </location>
</feature>
<dbReference type="CDD" id="cd18292">
    <property type="entry name" value="BTB_POZ_BTBD17"/>
    <property type="match status" value="1"/>
</dbReference>
<dbReference type="SMART" id="SM00225">
    <property type="entry name" value="BTB"/>
    <property type="match status" value="1"/>
</dbReference>
<dbReference type="Pfam" id="PF23651">
    <property type="entry name" value="TRAF_BTBD17"/>
    <property type="match status" value="1"/>
</dbReference>
<evidence type="ECO:0000259" key="2">
    <source>
        <dbReference type="PROSITE" id="PS50097"/>
    </source>
</evidence>
<proteinExistence type="predicted"/>
<dbReference type="InterPro" id="IPR011705">
    <property type="entry name" value="BACK"/>
</dbReference>
<dbReference type="PROSITE" id="PS50097">
    <property type="entry name" value="BTB"/>
    <property type="match status" value="1"/>
</dbReference>
<evidence type="ECO:0000313" key="3">
    <source>
        <dbReference type="EMBL" id="UYV80375.1"/>
    </source>
</evidence>
<reference evidence="3 4" key="1">
    <citation type="submission" date="2022-01" db="EMBL/GenBank/DDBJ databases">
        <title>A chromosomal length assembly of Cordylochernes scorpioides.</title>
        <authorList>
            <person name="Zeh D."/>
            <person name="Zeh J."/>
        </authorList>
    </citation>
    <scope>NUCLEOTIDE SEQUENCE [LARGE SCALE GENOMIC DNA]</scope>
    <source>
        <strain evidence="3">IN4F17</strain>
        <tissue evidence="3">Whole Body</tissue>
    </source>
</reference>
<keyword evidence="4" id="KW-1185">Reference proteome</keyword>
<dbReference type="PANTHER" id="PTHR24410">
    <property type="entry name" value="HL07962P-RELATED"/>
    <property type="match status" value="1"/>
</dbReference>
<dbReference type="InterPro" id="IPR051481">
    <property type="entry name" value="BTB-POZ/Galectin-3-binding"/>
</dbReference>
<organism evidence="3 4">
    <name type="scientific">Cordylochernes scorpioides</name>
    <dbReference type="NCBI Taxonomy" id="51811"/>
    <lineage>
        <taxon>Eukaryota</taxon>
        <taxon>Metazoa</taxon>
        <taxon>Ecdysozoa</taxon>
        <taxon>Arthropoda</taxon>
        <taxon>Chelicerata</taxon>
        <taxon>Arachnida</taxon>
        <taxon>Pseudoscorpiones</taxon>
        <taxon>Cheliferoidea</taxon>
        <taxon>Chernetidae</taxon>
        <taxon>Cordylochernes</taxon>
    </lineage>
</organism>
<dbReference type="Pfam" id="PF00651">
    <property type="entry name" value="BTB"/>
    <property type="match status" value="1"/>
</dbReference>
<dbReference type="InterPro" id="IPR056184">
    <property type="entry name" value="TRAF_BTBD17"/>
</dbReference>
<dbReference type="Pfam" id="PF07707">
    <property type="entry name" value="BACK"/>
    <property type="match status" value="1"/>
</dbReference>
<keyword evidence="1" id="KW-0732">Signal</keyword>
<dbReference type="Proteomes" id="UP001235939">
    <property type="component" value="Chromosome 19"/>
</dbReference>
<protein>
    <submittedName>
        <fullName evidence="3">Tango10</fullName>
    </submittedName>
</protein>
<dbReference type="InterPro" id="IPR011333">
    <property type="entry name" value="SKP1/BTB/POZ_sf"/>
</dbReference>
<feature type="domain" description="BTB" evidence="2">
    <location>
        <begin position="80"/>
        <end position="150"/>
    </location>
</feature>
<feature type="signal peptide" evidence="1">
    <location>
        <begin position="1"/>
        <end position="36"/>
    </location>
</feature>
<name>A0ABY6LKY4_9ARAC</name>
<dbReference type="EMBL" id="CP092881">
    <property type="protein sequence ID" value="UYV80375.1"/>
    <property type="molecule type" value="Genomic_DNA"/>
</dbReference>
<dbReference type="Gene3D" id="3.30.710.10">
    <property type="entry name" value="Potassium Channel Kv1.1, Chain A"/>
    <property type="match status" value="1"/>
</dbReference>
<dbReference type="SUPFAM" id="SSF49599">
    <property type="entry name" value="TRAF domain-like"/>
    <property type="match status" value="1"/>
</dbReference>
<sequence>MACTRCTRDNKKSSSILLVIIISVPALSPGWVYTQAQEEFLEAGEDTPHVQCDQEHGQQIDNSHTVLQKIAQLYAERLLSDITLDVGGRLFPAHRLILCASSNVFQVMLMNPSWSEAQESLISLQEEPPCQEVFGDFLRYLYTGRVHLTHEMALPLLRLADKYNVRDLLRLCTKYLCGHVVTAASFGQLVSWLHYTRLCYHGDIMATCQDFAIWNFERLARSPDFHLLDLELLVALLSNSSLVVRDETTVFYCAAEWLQAQEEKVEDNQEFRHLVCEVMSHVRFFMMSAKHLAALLLHPFTSRFKEIITEGMRLAMNFQSQRSLPQNCPPSALIPRLYTAEVWSVHWTLENFPLLPAYGVSTLMFSTPASLVDMEAGPTYDWVLELYPKGVCFKRFYLLIVQGTLEMPEHVYKTVRLSLTLKDIADKIVRVNVGILIFSSQDGHEYIHKVIKKPFVFSNDSRMLNIDDLIPYDELNHRTFTSPYLIGPAGDSLKIQIIITPSSITS</sequence>
<dbReference type="Gene3D" id="1.25.40.420">
    <property type="match status" value="1"/>
</dbReference>
<gene>
    <name evidence="3" type="ORF">LAZ67_19000012</name>
</gene>
<evidence type="ECO:0000313" key="4">
    <source>
        <dbReference type="Proteomes" id="UP001235939"/>
    </source>
</evidence>
<dbReference type="SUPFAM" id="SSF54695">
    <property type="entry name" value="POZ domain"/>
    <property type="match status" value="1"/>
</dbReference>
<evidence type="ECO:0000256" key="1">
    <source>
        <dbReference type="SAM" id="SignalP"/>
    </source>
</evidence>
<dbReference type="InterPro" id="IPR000210">
    <property type="entry name" value="BTB/POZ_dom"/>
</dbReference>
<accession>A0ABY6LKY4</accession>